<protein>
    <recommendedName>
        <fullName evidence="3">Peptidoglycan binding-like domain-containing protein</fullName>
    </recommendedName>
</protein>
<gene>
    <name evidence="1" type="ORF">CIK84_08790</name>
</gene>
<evidence type="ECO:0000313" key="2">
    <source>
        <dbReference type="Proteomes" id="UP000235739"/>
    </source>
</evidence>
<name>A0A2N7S646_9MICC</name>
<evidence type="ECO:0000313" key="1">
    <source>
        <dbReference type="EMBL" id="PMQ21608.1"/>
    </source>
</evidence>
<proteinExistence type="predicted"/>
<dbReference type="EMBL" id="PNQX01000001">
    <property type="protein sequence ID" value="PMQ21608.1"/>
    <property type="molecule type" value="Genomic_DNA"/>
</dbReference>
<accession>A0A2N7S646</accession>
<comment type="caution">
    <text evidence="1">The sequence shown here is derived from an EMBL/GenBank/DDBJ whole genome shotgun (WGS) entry which is preliminary data.</text>
</comment>
<evidence type="ECO:0008006" key="3">
    <source>
        <dbReference type="Google" id="ProtNLM"/>
    </source>
</evidence>
<dbReference type="Proteomes" id="UP000235739">
    <property type="component" value="Unassembled WGS sequence"/>
</dbReference>
<sequence>MAYPSTAVKVDGLWGPETIRAFQYFAQRRGWYPSNYLLDGKEGHGTRTAIQKWLRAEGTYAYGIDGVIGKDTVDAMRRTLDKYVNWSFVVTEKDGTKHYYSGNLAKASYFPTSNYVAKLQTFLNQKR</sequence>
<dbReference type="RefSeq" id="WP_102598089.1">
    <property type="nucleotide sequence ID" value="NZ_JBQQON010000012.1"/>
</dbReference>
<reference evidence="1 2" key="1">
    <citation type="journal article" date="2017" name="Elife">
        <title>Extensive horizontal gene transfer in cheese-associated bacteria.</title>
        <authorList>
            <person name="Bonham K.S."/>
            <person name="Wolfe B.E."/>
            <person name="Dutton R.J."/>
        </authorList>
    </citation>
    <scope>NUCLEOTIDE SEQUENCE [LARGE SCALE GENOMIC DNA]</scope>
    <source>
        <strain evidence="1 2">JB182</strain>
    </source>
</reference>
<organism evidence="1 2">
    <name type="scientific">Glutamicibacter arilaitensis</name>
    <dbReference type="NCBI Taxonomy" id="256701"/>
    <lineage>
        <taxon>Bacteria</taxon>
        <taxon>Bacillati</taxon>
        <taxon>Actinomycetota</taxon>
        <taxon>Actinomycetes</taxon>
        <taxon>Micrococcales</taxon>
        <taxon>Micrococcaceae</taxon>
        <taxon>Glutamicibacter</taxon>
    </lineage>
</organism>
<dbReference type="AlphaFoldDB" id="A0A2N7S646"/>